<accession>A0A415CW25</accession>
<evidence type="ECO:0000256" key="1">
    <source>
        <dbReference type="ARBA" id="ARBA00022676"/>
    </source>
</evidence>
<organism evidence="4 5">
    <name type="scientific">[Ruminococcus] lactaris</name>
    <dbReference type="NCBI Taxonomy" id="46228"/>
    <lineage>
        <taxon>Bacteria</taxon>
        <taxon>Bacillati</taxon>
        <taxon>Bacillota</taxon>
        <taxon>Clostridia</taxon>
        <taxon>Lachnospirales</taxon>
        <taxon>Lachnospiraceae</taxon>
        <taxon>Mediterraneibacter</taxon>
    </lineage>
</organism>
<dbReference type="Gene3D" id="3.90.550.10">
    <property type="entry name" value="Spore Coat Polysaccharide Biosynthesis Protein SpsA, Chain A"/>
    <property type="match status" value="1"/>
</dbReference>
<feature type="domain" description="Glycosyltransferase 2-like" evidence="3">
    <location>
        <begin position="3"/>
        <end position="140"/>
    </location>
</feature>
<dbReference type="PANTHER" id="PTHR22916:SF51">
    <property type="entry name" value="GLYCOSYLTRANSFERASE EPSH-RELATED"/>
    <property type="match status" value="1"/>
</dbReference>
<name>A0A415CW25_9FIRM</name>
<comment type="caution">
    <text evidence="4">The sequence shown here is derived from an EMBL/GenBank/DDBJ whole genome shotgun (WGS) entry which is preliminary data.</text>
</comment>
<evidence type="ECO:0000313" key="4">
    <source>
        <dbReference type="EMBL" id="RHJ58015.1"/>
    </source>
</evidence>
<dbReference type="EMBL" id="QRMI01000041">
    <property type="protein sequence ID" value="RHJ58015.1"/>
    <property type="molecule type" value="Genomic_DNA"/>
</dbReference>
<evidence type="ECO:0000256" key="2">
    <source>
        <dbReference type="ARBA" id="ARBA00022679"/>
    </source>
</evidence>
<evidence type="ECO:0000259" key="3">
    <source>
        <dbReference type="Pfam" id="PF00535"/>
    </source>
</evidence>
<dbReference type="InterPro" id="IPR001173">
    <property type="entry name" value="Glyco_trans_2-like"/>
</dbReference>
<evidence type="ECO:0000313" key="5">
    <source>
        <dbReference type="Proteomes" id="UP000285832"/>
    </source>
</evidence>
<dbReference type="AlphaFoldDB" id="A0A415CW25"/>
<dbReference type="CDD" id="cd00761">
    <property type="entry name" value="Glyco_tranf_GTA_type"/>
    <property type="match status" value="1"/>
</dbReference>
<keyword evidence="1" id="KW-0328">Glycosyltransferase</keyword>
<keyword evidence="2 4" id="KW-0808">Transferase</keyword>
<dbReference type="RefSeq" id="WP_118279392.1">
    <property type="nucleotide sequence ID" value="NZ_JAQDJO010000042.1"/>
</dbReference>
<dbReference type="GO" id="GO:0016757">
    <property type="term" value="F:glycosyltransferase activity"/>
    <property type="evidence" value="ECO:0007669"/>
    <property type="project" value="UniProtKB-KW"/>
</dbReference>
<proteinExistence type="predicted"/>
<dbReference type="Pfam" id="PF00535">
    <property type="entry name" value="Glycos_transf_2"/>
    <property type="match status" value="1"/>
</dbReference>
<protein>
    <submittedName>
        <fullName evidence="4">Glycosyltransferase family 2 protein</fullName>
    </submittedName>
</protein>
<dbReference type="InterPro" id="IPR029044">
    <property type="entry name" value="Nucleotide-diphossugar_trans"/>
</dbReference>
<dbReference type="SUPFAM" id="SSF53448">
    <property type="entry name" value="Nucleotide-diphospho-sugar transferases"/>
    <property type="match status" value="1"/>
</dbReference>
<gene>
    <name evidence="4" type="ORF">DW116_12215</name>
</gene>
<dbReference type="Proteomes" id="UP000285832">
    <property type="component" value="Unassembled WGS sequence"/>
</dbReference>
<dbReference type="PANTHER" id="PTHR22916">
    <property type="entry name" value="GLYCOSYLTRANSFERASE"/>
    <property type="match status" value="1"/>
</dbReference>
<reference evidence="4 5" key="1">
    <citation type="submission" date="2018-08" db="EMBL/GenBank/DDBJ databases">
        <title>A genome reference for cultivated species of the human gut microbiota.</title>
        <authorList>
            <person name="Zou Y."/>
            <person name="Xue W."/>
            <person name="Luo G."/>
        </authorList>
    </citation>
    <scope>NUCLEOTIDE SEQUENCE [LARGE SCALE GENOMIC DNA]</scope>
    <source>
        <strain evidence="4 5">AM09-9</strain>
    </source>
</reference>
<sequence>MISIIVPVYNTPKDYIQKCISSLLTQTYSSYEILLVDDGSNEDVADYCDELSHRDLRIRVYHQKNRGVSSARNLGLEVAEGEYIAFVDADDWVEPDYIEKLLSAIEMNAEMAICNICYDYGEDSNSDLTGSNLKKVEYNKSEVYKELLYSKEIGGFLCNKLFKKKFITKRLDESLHYSEDYVFVAEYCRQITKAIYLDSKLYHYRQDGNSATKELSYNSRIYTLMESYKNIERIYLEELPAEEVFVQKNTLKIALNLRARYLIGRVNNKEEYLQIIKTIKSRIILVLKSSKITLFTKLNIIGTLLLPRTMLKMKNKVLGRKKKSG</sequence>